<dbReference type="EMBL" id="AZYO01000042">
    <property type="protein sequence ID" value="KOS55254.1"/>
    <property type="molecule type" value="Genomic_DNA"/>
</dbReference>
<comment type="caution">
    <text evidence="1">The sequence shown here is derived from an EMBL/GenBank/DDBJ whole genome shotgun (WGS) entry which is preliminary data.</text>
</comment>
<sequence length="92" mass="10229">MDVSEQQGNRMTYEYLQILGLFDDMLRCGPRGGGVPRVRLMLHEECDYVSYDGTRTEDSGPVVHATGSVLMPWRIALSKQRMSPAGPGRGAR</sequence>
<dbReference type="Proteomes" id="UP000037712">
    <property type="component" value="Unassembled WGS sequence"/>
</dbReference>
<reference evidence="1 2" key="1">
    <citation type="journal article" date="2015" name="Genome Announc.">
        <title>Draft Genome Sequence of Rhodococcus rhodochrous Strain KG-21, a Soil Isolate from Oil Fields of Krishna-Godavari Basin, India.</title>
        <authorList>
            <person name="Dawar C."/>
            <person name="Aggarwal R.K."/>
        </authorList>
    </citation>
    <scope>NUCLEOTIDE SEQUENCE [LARGE SCALE GENOMIC DNA]</scope>
    <source>
        <strain evidence="1 2">KG-21</strain>
    </source>
</reference>
<accession>A0A0M8PF43</accession>
<evidence type="ECO:0000313" key="2">
    <source>
        <dbReference type="Proteomes" id="UP000037712"/>
    </source>
</evidence>
<dbReference type="PATRIC" id="fig|1441923.3.peg.3474"/>
<reference evidence="2" key="2">
    <citation type="submission" date="2015-01" db="EMBL/GenBank/DDBJ databases">
        <title>Draft genome sequence of potential hydrocarbon metabolising strain of Rhodococcus rhodochrous.</title>
        <authorList>
            <person name="Aggarwal R.K."/>
            <person name="Dawar C."/>
        </authorList>
    </citation>
    <scope>NUCLEOTIDE SEQUENCE [LARGE SCALE GENOMIC DNA]</scope>
    <source>
        <strain evidence="2">KG-21</strain>
    </source>
</reference>
<name>A0A0M8PF43_RHORH</name>
<evidence type="ECO:0000313" key="1">
    <source>
        <dbReference type="EMBL" id="KOS55254.1"/>
    </source>
</evidence>
<dbReference type="AlphaFoldDB" id="A0A0M8PF43"/>
<gene>
    <name evidence="1" type="ORF">Z051_15845</name>
</gene>
<organism evidence="1 2">
    <name type="scientific">Rhodococcus rhodochrous KG-21</name>
    <dbReference type="NCBI Taxonomy" id="1441923"/>
    <lineage>
        <taxon>Bacteria</taxon>
        <taxon>Bacillati</taxon>
        <taxon>Actinomycetota</taxon>
        <taxon>Actinomycetes</taxon>
        <taxon>Mycobacteriales</taxon>
        <taxon>Nocardiaceae</taxon>
        <taxon>Rhodococcus</taxon>
    </lineage>
</organism>
<proteinExistence type="predicted"/>
<protein>
    <submittedName>
        <fullName evidence="1">Uncharacterized protein</fullName>
    </submittedName>
</protein>